<evidence type="ECO:0000313" key="3">
    <source>
        <dbReference type="Proteomes" id="UP000663912"/>
    </source>
</evidence>
<protein>
    <submittedName>
        <fullName evidence="2">Uncharacterized protein</fullName>
    </submittedName>
</protein>
<gene>
    <name evidence="1" type="ORF">G6L72_02100</name>
    <name evidence="2" type="ORF">G6M88_09920</name>
</gene>
<dbReference type="KEGG" id="arui:G6M88_09920"/>
<evidence type="ECO:0000313" key="4">
    <source>
        <dbReference type="Proteomes" id="UP000822331"/>
    </source>
</evidence>
<dbReference type="RefSeq" id="WP_141680687.1">
    <property type="nucleotide sequence ID" value="NZ_CP049206.1"/>
</dbReference>
<reference evidence="2" key="2">
    <citation type="submission" date="2020-02" db="EMBL/GenBank/DDBJ databases">
        <title>Unexpected conservation and global transmission of agrobacterial virulence plasmids.</title>
        <authorList>
            <person name="Weisberg A.J."/>
            <person name="Davis E.W. II"/>
            <person name="Tabima J.R."/>
            <person name="Belcher M.S."/>
            <person name="Miller M."/>
            <person name="Kuo C.-H."/>
            <person name="Loper J.E."/>
            <person name="Grunwald N.J."/>
            <person name="Putnam M.L."/>
            <person name="Chang J.H."/>
        </authorList>
    </citation>
    <scope>NUCLEOTIDE SEQUENCE</scope>
    <source>
        <strain evidence="2">W2/73</strain>
    </source>
</reference>
<dbReference type="EMBL" id="CP049206">
    <property type="protein sequence ID" value="QTG00689.1"/>
    <property type="molecule type" value="Genomic_DNA"/>
</dbReference>
<evidence type="ECO:0000313" key="1">
    <source>
        <dbReference type="EMBL" id="NTF35506.1"/>
    </source>
</evidence>
<accession>A0AAE7R3Z7</accession>
<proteinExistence type="predicted"/>
<name>A0AAE7R3Z7_9HYPH</name>
<dbReference type="Proteomes" id="UP000663912">
    <property type="component" value="Chromosome 1"/>
</dbReference>
<dbReference type="EMBL" id="JAAMCP010000001">
    <property type="protein sequence ID" value="NTF35506.1"/>
    <property type="molecule type" value="Genomic_DNA"/>
</dbReference>
<sequence>MTCASIGDFEYRENRIWRTLLETGLPFAMGVSPWLIVVSSVCALLTNKSDGPGSASEIKDLEILAAHFHPYVTGLVSKEKRNRVA</sequence>
<reference evidence="1 4" key="1">
    <citation type="journal article" date="2020" name="Science">
        <title>Unexpected conservation and global transmission of agrobacterial virulence plasmids.</title>
        <authorList>
            <person name="Weisberg A.J."/>
            <person name="Davis E.W. 2nd"/>
            <person name="Tabima J."/>
            <person name="Belcher M.S."/>
            <person name="Miller M."/>
            <person name="Kuo C.H."/>
            <person name="Loper J.E."/>
            <person name="Grunwald N.J."/>
            <person name="Putnam M.L."/>
            <person name="Chang J.H."/>
        </authorList>
    </citation>
    <scope>NUCLEOTIDE SEQUENCE [LARGE SCALE GENOMIC DNA]</scope>
    <source>
        <strain evidence="1 4">A19/93</strain>
    </source>
</reference>
<dbReference type="Proteomes" id="UP000822331">
    <property type="component" value="Unassembled WGS sequence"/>
</dbReference>
<keyword evidence="4" id="KW-1185">Reference proteome</keyword>
<evidence type="ECO:0000313" key="2">
    <source>
        <dbReference type="EMBL" id="QTG00689.1"/>
    </source>
</evidence>
<organism evidence="2 3">
    <name type="scientific">Agrobacterium rubi</name>
    <dbReference type="NCBI Taxonomy" id="28099"/>
    <lineage>
        <taxon>Bacteria</taxon>
        <taxon>Pseudomonadati</taxon>
        <taxon>Pseudomonadota</taxon>
        <taxon>Alphaproteobacteria</taxon>
        <taxon>Hyphomicrobiales</taxon>
        <taxon>Rhizobiaceae</taxon>
        <taxon>Rhizobium/Agrobacterium group</taxon>
        <taxon>Agrobacterium</taxon>
    </lineage>
</organism>
<dbReference type="AlphaFoldDB" id="A0AAE7R3Z7"/>